<keyword evidence="8" id="KW-1185">Reference proteome</keyword>
<feature type="compositionally biased region" description="Low complexity" evidence="6">
    <location>
        <begin position="35"/>
        <end position="45"/>
    </location>
</feature>
<dbReference type="GO" id="GO:0055107">
    <property type="term" value="P:Golgi to secretory granule transport"/>
    <property type="evidence" value="ECO:0007669"/>
    <property type="project" value="TreeGrafter"/>
</dbReference>
<proteinExistence type="predicted"/>
<feature type="compositionally biased region" description="Basic residues" evidence="6">
    <location>
        <begin position="9"/>
        <end position="25"/>
    </location>
</feature>
<name>A0A4W2DPZ1_BOBOX</name>
<gene>
    <name evidence="7" type="primary">BICDL2</name>
</gene>
<feature type="coiled-coil region" evidence="5">
    <location>
        <begin position="135"/>
        <end position="313"/>
    </location>
</feature>
<accession>A0A4W2DPZ1</accession>
<protein>
    <recommendedName>
        <fullName evidence="2">BICD family-like cargo adapter 2</fullName>
    </recommendedName>
    <alternativeName>
        <fullName evidence="3">Bicaudal D-related protein 2</fullName>
    </alternativeName>
    <alternativeName>
        <fullName evidence="4">Coiled-coil domain-containing protein 64B</fullName>
    </alternativeName>
</protein>
<evidence type="ECO:0000313" key="8">
    <source>
        <dbReference type="Proteomes" id="UP000314981"/>
    </source>
</evidence>
<dbReference type="PANTHER" id="PTHR32123">
    <property type="entry name" value="BICD FAMILY-LIKE CARGO ADAPTER"/>
    <property type="match status" value="1"/>
</dbReference>
<evidence type="ECO:0000256" key="2">
    <source>
        <dbReference type="ARBA" id="ARBA00040983"/>
    </source>
</evidence>
<keyword evidence="1 5" id="KW-0175">Coiled coil</keyword>
<dbReference type="Ensembl" id="ENSBIXT00000053277.1">
    <property type="protein sequence ID" value="ENSBIXP00000026504.1"/>
    <property type="gene ID" value="ENSBIXG00000029903.1"/>
</dbReference>
<feature type="region of interest" description="Disordered" evidence="6">
    <location>
        <begin position="327"/>
        <end position="382"/>
    </location>
</feature>
<reference evidence="7" key="3">
    <citation type="submission" date="2025-09" db="UniProtKB">
        <authorList>
            <consortium name="Ensembl"/>
        </authorList>
    </citation>
    <scope>IDENTIFICATION</scope>
</reference>
<feature type="region of interest" description="Disordered" evidence="6">
    <location>
        <begin position="1"/>
        <end position="45"/>
    </location>
</feature>
<dbReference type="AlphaFoldDB" id="A0A4W2DPZ1"/>
<sequence>MGRGFNSARLRRHKRRLQPRAQKPRRQPEVSGHRGASPNSGPGSAPPETALWLLCLLYYPRLRLAPLPAPPSSVLSLALRPASDPLRHRPPQVSACRSVSPPVSLFPLCLRPSVPALQQLQQENHELRRGLAARGAEWEARAVELERDVEALRAQLGEQRSEQQDSGRERARALSELGEQNLRLSQQLAQASQTEQELQRELDSLQGQCQAQALAGAELRTRLESLQGENQMLQSRRQDLEAQIRGLREELEKGRGKLQVTHEELLLLRRERREHGLELERARSETEEALSALRRLQRRVSELEEESRLQDADLSGASLQLELAHSLDSDQDQNQNTDRSGGALTTLSPETQEASSQQRSPEEERLEPPRKGTSLSPEEILGEEEEEVFRLQVEMAMQQAELQSLREELQRQKELRVQDPEEALSSALSDRDEAMNKVLELSLELSRVSLERDSLSRELLRTIRQKVALTQELEAWQDDMQVVIGQQLRSQRQQELSAATSAPRPAPTRFSLRLSPGPAGGFFSTLFRRT</sequence>
<dbReference type="Proteomes" id="UP000314981">
    <property type="component" value="Chromosome 25"/>
</dbReference>
<dbReference type="PANTHER" id="PTHR32123:SF11">
    <property type="entry name" value="BICD FAMILY-LIKE CARGO ADAPTER 2-RELATED"/>
    <property type="match status" value="1"/>
</dbReference>
<feature type="compositionally biased region" description="Basic and acidic residues" evidence="6">
    <location>
        <begin position="360"/>
        <end position="370"/>
    </location>
</feature>
<reference evidence="7" key="2">
    <citation type="submission" date="2025-08" db="UniProtKB">
        <authorList>
            <consortium name="Ensembl"/>
        </authorList>
    </citation>
    <scope>IDENTIFICATION</scope>
</reference>
<dbReference type="STRING" id="30522.A0A4W2DPZ1"/>
<evidence type="ECO:0000313" key="7">
    <source>
        <dbReference type="Ensembl" id="ENSBIXP00000026504.1"/>
    </source>
</evidence>
<evidence type="ECO:0000256" key="4">
    <source>
        <dbReference type="ARBA" id="ARBA00043196"/>
    </source>
</evidence>
<feature type="compositionally biased region" description="Low complexity" evidence="6">
    <location>
        <begin position="494"/>
        <end position="509"/>
    </location>
</feature>
<feature type="compositionally biased region" description="Polar residues" evidence="6">
    <location>
        <begin position="332"/>
        <end position="351"/>
    </location>
</feature>
<evidence type="ECO:0000256" key="1">
    <source>
        <dbReference type="ARBA" id="ARBA00023054"/>
    </source>
</evidence>
<reference evidence="7 8" key="1">
    <citation type="submission" date="2018-11" db="EMBL/GenBank/DDBJ databases">
        <title>Haplotype-resolved cattle genomes.</title>
        <authorList>
            <person name="Low W.Y."/>
            <person name="Tearle R."/>
            <person name="Bickhart D.M."/>
            <person name="Rosen B.D."/>
            <person name="Koren S."/>
            <person name="Rhie A."/>
            <person name="Hiendleder S."/>
            <person name="Phillippy A.M."/>
            <person name="Smith T.P.L."/>
            <person name="Williams J.L."/>
        </authorList>
    </citation>
    <scope>NUCLEOTIDE SEQUENCE [LARGE SCALE GENOMIC DNA]</scope>
</reference>
<evidence type="ECO:0000256" key="3">
    <source>
        <dbReference type="ARBA" id="ARBA00041790"/>
    </source>
</evidence>
<evidence type="ECO:0000256" key="6">
    <source>
        <dbReference type="SAM" id="MobiDB-lite"/>
    </source>
</evidence>
<organism evidence="7 8">
    <name type="scientific">Bos indicus x Bos taurus</name>
    <name type="common">Hybrid cattle</name>
    <dbReference type="NCBI Taxonomy" id="30522"/>
    <lineage>
        <taxon>Eukaryota</taxon>
        <taxon>Metazoa</taxon>
        <taxon>Chordata</taxon>
        <taxon>Craniata</taxon>
        <taxon>Vertebrata</taxon>
        <taxon>Euteleostomi</taxon>
        <taxon>Mammalia</taxon>
        <taxon>Eutheria</taxon>
        <taxon>Laurasiatheria</taxon>
        <taxon>Artiodactyla</taxon>
        <taxon>Ruminantia</taxon>
        <taxon>Pecora</taxon>
        <taxon>Bovidae</taxon>
        <taxon>Bovinae</taxon>
        <taxon>Bos</taxon>
    </lineage>
</organism>
<dbReference type="GO" id="GO:0047496">
    <property type="term" value="P:vesicle transport along microtubule"/>
    <property type="evidence" value="ECO:0007669"/>
    <property type="project" value="TreeGrafter"/>
</dbReference>
<feature type="region of interest" description="Disordered" evidence="6">
    <location>
        <begin position="494"/>
        <end position="515"/>
    </location>
</feature>
<dbReference type="InterPro" id="IPR051149">
    <property type="entry name" value="Spindly/BICDR_Dynein_Adapter"/>
</dbReference>
<evidence type="ECO:0000256" key="5">
    <source>
        <dbReference type="SAM" id="Coils"/>
    </source>
</evidence>